<dbReference type="Pfam" id="PF08450">
    <property type="entry name" value="SGL"/>
    <property type="match status" value="1"/>
</dbReference>
<dbReference type="InterPro" id="IPR005511">
    <property type="entry name" value="SMP-30"/>
</dbReference>
<evidence type="ECO:0000259" key="2">
    <source>
        <dbReference type="Pfam" id="PF08450"/>
    </source>
</evidence>
<feature type="domain" description="SMP-30/Gluconolactonase/LRE-like region" evidence="2">
    <location>
        <begin position="15"/>
        <end position="258"/>
    </location>
</feature>
<keyword evidence="4" id="KW-1185">Reference proteome</keyword>
<dbReference type="SUPFAM" id="SSF63829">
    <property type="entry name" value="Calcium-dependent phosphotriesterase"/>
    <property type="match status" value="1"/>
</dbReference>
<evidence type="ECO:0000313" key="3">
    <source>
        <dbReference type="EMBL" id="UXN69540.1"/>
    </source>
</evidence>
<accession>A0ABY6CBD5</accession>
<dbReference type="PRINTS" id="PR01790">
    <property type="entry name" value="SMP30FAMILY"/>
</dbReference>
<reference evidence="3 4" key="1">
    <citation type="submission" date="2022-09" db="EMBL/GenBank/DDBJ databases">
        <title>Interaction between co-microsymbionts with complementary sets of symbiotic genes in legume-rhizobium systems.</title>
        <authorList>
            <person name="Safronova V."/>
            <person name="Sazanova A."/>
            <person name="Afonin A."/>
            <person name="Chirak E."/>
        </authorList>
    </citation>
    <scope>NUCLEOTIDE SEQUENCE [LARGE SCALE GENOMIC DNA]</scope>
    <source>
        <strain evidence="3 4">A18/4-1</strain>
    </source>
</reference>
<dbReference type="InterPro" id="IPR011042">
    <property type="entry name" value="6-blade_b-propeller_TolB-like"/>
</dbReference>
<organism evidence="3 4">
    <name type="scientific">Devosia neptuniae</name>
    <dbReference type="NCBI Taxonomy" id="191302"/>
    <lineage>
        <taxon>Bacteria</taxon>
        <taxon>Pseudomonadati</taxon>
        <taxon>Pseudomonadota</taxon>
        <taxon>Alphaproteobacteria</taxon>
        <taxon>Hyphomicrobiales</taxon>
        <taxon>Devosiaceae</taxon>
        <taxon>Devosia</taxon>
    </lineage>
</organism>
<gene>
    <name evidence="3" type="ORF">N8A98_20305</name>
</gene>
<dbReference type="Proteomes" id="UP001061862">
    <property type="component" value="Chromosome"/>
</dbReference>
<dbReference type="InterPro" id="IPR013658">
    <property type="entry name" value="SGL"/>
</dbReference>
<protein>
    <submittedName>
        <fullName evidence="3">SMP-30/gluconolactonase/LRE family protein</fullName>
    </submittedName>
</protein>
<dbReference type="Gene3D" id="2.120.10.30">
    <property type="entry name" value="TolB, C-terminal domain"/>
    <property type="match status" value="1"/>
</dbReference>
<dbReference type="RefSeq" id="WP_262168057.1">
    <property type="nucleotide sequence ID" value="NZ_CP104965.1"/>
</dbReference>
<comment type="similarity">
    <text evidence="1">Belongs to the SMP-30/CGR1 family.</text>
</comment>
<dbReference type="PANTHER" id="PTHR10907:SF47">
    <property type="entry name" value="REGUCALCIN"/>
    <property type="match status" value="1"/>
</dbReference>
<dbReference type="PANTHER" id="PTHR10907">
    <property type="entry name" value="REGUCALCIN"/>
    <property type="match status" value="1"/>
</dbReference>
<sequence length="292" mass="31187">MTQTAKLLLDSQCALGEGPIWHAGRQQLFFFDINEQTLFAVTAAGEIADSWLFNEIVAAAAIVDDHTLVLATETGLKQFDLATGGMNRINEIEADNALTRTNDSRVHPSGAFWIGTMTKSETEAPIGSVYHYRNGTLTTLKSGIKIPNATCFSPDGSIAYWSDTPTKKIMQCPTDPATGLPTGDWTLFADVSDHRGYPDGAVVDSEGYLWNARWGGSCVVRHAPDGSIDRVIEVPVSQVTCPAFGGPDLKTLFITTANKNLSAEQLAAEKVAGGLFAIAVDVAGLPETPIAL</sequence>
<proteinExistence type="inferred from homology"/>
<name>A0ABY6CBD5_9HYPH</name>
<dbReference type="EMBL" id="CP104965">
    <property type="protein sequence ID" value="UXN69540.1"/>
    <property type="molecule type" value="Genomic_DNA"/>
</dbReference>
<evidence type="ECO:0000256" key="1">
    <source>
        <dbReference type="ARBA" id="ARBA00008853"/>
    </source>
</evidence>
<evidence type="ECO:0000313" key="4">
    <source>
        <dbReference type="Proteomes" id="UP001061862"/>
    </source>
</evidence>